<dbReference type="AlphaFoldDB" id="A0A0L7QPT4"/>
<keyword evidence="2" id="KW-1185">Reference proteome</keyword>
<accession>A0A0L7QPT4</accession>
<evidence type="ECO:0000313" key="1">
    <source>
        <dbReference type="EMBL" id="KOC60648.1"/>
    </source>
</evidence>
<protein>
    <submittedName>
        <fullName evidence="1">Uncharacterized protein</fullName>
    </submittedName>
</protein>
<sequence length="26" mass="3315">MVEKIISRFHFFRSLDNFLAQKRFRK</sequence>
<proteinExistence type="predicted"/>
<evidence type="ECO:0000313" key="2">
    <source>
        <dbReference type="Proteomes" id="UP000053825"/>
    </source>
</evidence>
<name>A0A0L7QPT4_9HYME</name>
<reference evidence="1 2" key="1">
    <citation type="submission" date="2015-07" db="EMBL/GenBank/DDBJ databases">
        <title>The genome of Habropoda laboriosa.</title>
        <authorList>
            <person name="Pan H."/>
            <person name="Kapheim K."/>
        </authorList>
    </citation>
    <scope>NUCLEOTIDE SEQUENCE [LARGE SCALE GENOMIC DNA]</scope>
    <source>
        <strain evidence="1">0110345459</strain>
    </source>
</reference>
<dbReference type="EMBL" id="KQ414804">
    <property type="protein sequence ID" value="KOC60648.1"/>
    <property type="molecule type" value="Genomic_DNA"/>
</dbReference>
<dbReference type="Proteomes" id="UP000053825">
    <property type="component" value="Unassembled WGS sequence"/>
</dbReference>
<gene>
    <name evidence="1" type="ORF">WH47_08058</name>
</gene>
<organism evidence="1 2">
    <name type="scientific">Habropoda laboriosa</name>
    <dbReference type="NCBI Taxonomy" id="597456"/>
    <lineage>
        <taxon>Eukaryota</taxon>
        <taxon>Metazoa</taxon>
        <taxon>Ecdysozoa</taxon>
        <taxon>Arthropoda</taxon>
        <taxon>Hexapoda</taxon>
        <taxon>Insecta</taxon>
        <taxon>Pterygota</taxon>
        <taxon>Neoptera</taxon>
        <taxon>Endopterygota</taxon>
        <taxon>Hymenoptera</taxon>
        <taxon>Apocrita</taxon>
        <taxon>Aculeata</taxon>
        <taxon>Apoidea</taxon>
        <taxon>Anthophila</taxon>
        <taxon>Apidae</taxon>
        <taxon>Habropoda</taxon>
    </lineage>
</organism>